<protein>
    <submittedName>
        <fullName evidence="3">Uncharacterized protein</fullName>
    </submittedName>
</protein>
<evidence type="ECO:0000256" key="2">
    <source>
        <dbReference type="SAM" id="SignalP"/>
    </source>
</evidence>
<feature type="signal peptide" evidence="2">
    <location>
        <begin position="1"/>
        <end position="28"/>
    </location>
</feature>
<reference evidence="3 4" key="1">
    <citation type="submission" date="2019-02" db="EMBL/GenBank/DDBJ databases">
        <title>Deep-cultivation of Planctomycetes and their phenomic and genomic characterization uncovers novel biology.</title>
        <authorList>
            <person name="Wiegand S."/>
            <person name="Jogler M."/>
            <person name="Boedeker C."/>
            <person name="Pinto D."/>
            <person name="Vollmers J."/>
            <person name="Rivas-Marin E."/>
            <person name="Kohn T."/>
            <person name="Peeters S.H."/>
            <person name="Heuer A."/>
            <person name="Rast P."/>
            <person name="Oberbeckmann S."/>
            <person name="Bunk B."/>
            <person name="Jeske O."/>
            <person name="Meyerdierks A."/>
            <person name="Storesund J.E."/>
            <person name="Kallscheuer N."/>
            <person name="Luecker S."/>
            <person name="Lage O.M."/>
            <person name="Pohl T."/>
            <person name="Merkel B.J."/>
            <person name="Hornburger P."/>
            <person name="Mueller R.-W."/>
            <person name="Bruemmer F."/>
            <person name="Labrenz M."/>
            <person name="Spormann A.M."/>
            <person name="Op den Camp H."/>
            <person name="Overmann J."/>
            <person name="Amann R."/>
            <person name="Jetten M.S.M."/>
            <person name="Mascher T."/>
            <person name="Medema M.H."/>
            <person name="Devos D.P."/>
            <person name="Kaster A.-K."/>
            <person name="Ovreas L."/>
            <person name="Rohde M."/>
            <person name="Galperin M.Y."/>
            <person name="Jogler C."/>
        </authorList>
    </citation>
    <scope>NUCLEOTIDE SEQUENCE [LARGE SCALE GENOMIC DNA]</scope>
    <source>
        <strain evidence="3 4">Pan241w</strain>
    </source>
</reference>
<dbReference type="Proteomes" id="UP000317171">
    <property type="component" value="Chromosome"/>
</dbReference>
<sequence length="393" mass="41395" precursor="true">MSLIKNMNLKKVCLSVGCFLAIGMVSLAESNAGIIPWTYNAIFGPSRNGPMYAGYAPRSYSANYGGYGMMNSGSCCGTPGYTSYYGGAARPAQSRRASRAAYRWYLINNPQVVGVSYNSFGGGNSTQFAGVAYGPSGNCGPCGMGGCGIGGCSTGACGVGGCSTGQCGVNYNPVANPASASTPTPDPNAGGKVPTPRDVENTPPKTYSEKPMSPENKEESVEDSGFGARRYDRTPMDTAPKNDAESLFKTPIKGNETESPMPEAKPASPDFGTEKPEFGTEKKSDDDFFGTGENKAFKPTPDGKLPKTAIPQKKTAPMTTPGKEAPKAEQGINLPPLRVKPLNLDQKITWKSAPRAERLTIRAHFTAPRIAKQNVPANSGWFAITDTAKVASK</sequence>
<keyword evidence="2" id="KW-0732">Signal</keyword>
<dbReference type="EMBL" id="CP036269">
    <property type="protein sequence ID" value="QDT44339.1"/>
    <property type="molecule type" value="Genomic_DNA"/>
</dbReference>
<gene>
    <name evidence="3" type="ORF">Pan241w_44480</name>
</gene>
<dbReference type="AlphaFoldDB" id="A0A517RKF5"/>
<feature type="compositionally biased region" description="Basic and acidic residues" evidence="1">
    <location>
        <begin position="272"/>
        <end position="286"/>
    </location>
</feature>
<feature type="region of interest" description="Disordered" evidence="1">
    <location>
        <begin position="178"/>
        <end position="334"/>
    </location>
</feature>
<dbReference type="RefSeq" id="WP_145219705.1">
    <property type="nucleotide sequence ID" value="NZ_CP036269.1"/>
</dbReference>
<organism evidence="3 4">
    <name type="scientific">Gimesia alba</name>
    <dbReference type="NCBI Taxonomy" id="2527973"/>
    <lineage>
        <taxon>Bacteria</taxon>
        <taxon>Pseudomonadati</taxon>
        <taxon>Planctomycetota</taxon>
        <taxon>Planctomycetia</taxon>
        <taxon>Planctomycetales</taxon>
        <taxon>Planctomycetaceae</taxon>
        <taxon>Gimesia</taxon>
    </lineage>
</organism>
<dbReference type="KEGG" id="gaz:Pan241w_44480"/>
<name>A0A517RKF5_9PLAN</name>
<feature type="compositionally biased region" description="Basic and acidic residues" evidence="1">
    <location>
        <begin position="229"/>
        <end position="246"/>
    </location>
</feature>
<evidence type="ECO:0000313" key="3">
    <source>
        <dbReference type="EMBL" id="QDT44339.1"/>
    </source>
</evidence>
<accession>A0A517RKF5</accession>
<feature type="chain" id="PRO_5022117986" evidence="2">
    <location>
        <begin position="29"/>
        <end position="393"/>
    </location>
</feature>
<evidence type="ECO:0000256" key="1">
    <source>
        <dbReference type="SAM" id="MobiDB-lite"/>
    </source>
</evidence>
<keyword evidence="4" id="KW-1185">Reference proteome</keyword>
<evidence type="ECO:0000313" key="4">
    <source>
        <dbReference type="Proteomes" id="UP000317171"/>
    </source>
</evidence>
<dbReference type="OrthoDB" id="260698at2"/>
<proteinExistence type="predicted"/>